<evidence type="ECO:0000313" key="4">
    <source>
        <dbReference type="Proteomes" id="UP000040576"/>
    </source>
</evidence>
<dbReference type="EMBL" id="CCRF01000061">
    <property type="protein sequence ID" value="CEE01907.1"/>
    <property type="molecule type" value="Genomic_DNA"/>
</dbReference>
<dbReference type="InterPro" id="IPR036779">
    <property type="entry name" value="LysM_dom_sf"/>
</dbReference>
<dbReference type="Pfam" id="PF01476">
    <property type="entry name" value="LysM"/>
    <property type="match status" value="1"/>
</dbReference>
<proteinExistence type="predicted"/>
<dbReference type="PROSITE" id="PS51782">
    <property type="entry name" value="LYSM"/>
    <property type="match status" value="1"/>
</dbReference>
<evidence type="ECO:0000259" key="2">
    <source>
        <dbReference type="PROSITE" id="PS51782"/>
    </source>
</evidence>
<dbReference type="Proteomes" id="UP000040576">
    <property type="component" value="Unassembled WGS sequence"/>
</dbReference>
<keyword evidence="1" id="KW-0812">Transmembrane</keyword>
<dbReference type="GO" id="GO:0004222">
    <property type="term" value="F:metalloendopeptidase activity"/>
    <property type="evidence" value="ECO:0007669"/>
    <property type="project" value="TreeGrafter"/>
</dbReference>
<reference evidence="3 4" key="1">
    <citation type="submission" date="2014-07" db="EMBL/GenBank/DDBJ databases">
        <authorList>
            <person name="Wibberg Daniel"/>
        </authorList>
    </citation>
    <scope>NUCLEOTIDE SEQUENCE [LARGE SCALE GENOMIC DNA]</scope>
</reference>
<organism evidence="3 4">
    <name type="scientific">Caldibacillus thermoamylovorans</name>
    <dbReference type="NCBI Taxonomy" id="35841"/>
    <lineage>
        <taxon>Bacteria</taxon>
        <taxon>Bacillati</taxon>
        <taxon>Bacillota</taxon>
        <taxon>Bacilli</taxon>
        <taxon>Bacillales</taxon>
        <taxon>Bacillaceae</taxon>
        <taxon>Caldibacillus</taxon>
    </lineage>
</organism>
<keyword evidence="1" id="KW-1133">Transmembrane helix</keyword>
<protein>
    <recommendedName>
        <fullName evidence="2">LysM domain-containing protein</fullName>
    </recommendedName>
</protein>
<dbReference type="SUPFAM" id="SSF54106">
    <property type="entry name" value="LysM domain"/>
    <property type="match status" value="1"/>
</dbReference>
<dbReference type="Pfam" id="PF01551">
    <property type="entry name" value="Peptidase_M23"/>
    <property type="match status" value="1"/>
</dbReference>
<dbReference type="InterPro" id="IPR011055">
    <property type="entry name" value="Dup_hybrid_motif"/>
</dbReference>
<dbReference type="RefSeq" id="WP_034770715.1">
    <property type="nucleotide sequence ID" value="NZ_CCRF01000061.1"/>
</dbReference>
<dbReference type="InterPro" id="IPR050570">
    <property type="entry name" value="Cell_wall_metabolism_enzyme"/>
</dbReference>
<dbReference type="SMART" id="SM00257">
    <property type="entry name" value="LysM"/>
    <property type="match status" value="1"/>
</dbReference>
<keyword evidence="1" id="KW-0472">Membrane</keyword>
<dbReference type="Gene3D" id="2.70.70.10">
    <property type="entry name" value="Glucose Permease (Domain IIA)"/>
    <property type="match status" value="1"/>
</dbReference>
<dbReference type="PANTHER" id="PTHR21666:SF270">
    <property type="entry name" value="MUREIN HYDROLASE ACTIVATOR ENVC"/>
    <property type="match status" value="1"/>
</dbReference>
<gene>
    <name evidence="3" type="ORF">BT1A1_2085</name>
</gene>
<dbReference type="InterPro" id="IPR016047">
    <property type="entry name" value="M23ase_b-sheet_dom"/>
</dbReference>
<dbReference type="CDD" id="cd00118">
    <property type="entry name" value="LysM"/>
    <property type="match status" value="1"/>
</dbReference>
<evidence type="ECO:0000256" key="1">
    <source>
        <dbReference type="SAM" id="Phobius"/>
    </source>
</evidence>
<name>A0A090IW53_9BACI</name>
<dbReference type="PATRIC" id="fig|35841.9.peg.1137"/>
<dbReference type="SUPFAM" id="SSF51261">
    <property type="entry name" value="Duplicated hybrid motif"/>
    <property type="match status" value="1"/>
</dbReference>
<feature type="domain" description="LysM" evidence="2">
    <location>
        <begin position="188"/>
        <end position="231"/>
    </location>
</feature>
<dbReference type="AlphaFoldDB" id="A0A090IW53"/>
<keyword evidence="4" id="KW-1185">Reference proteome</keyword>
<dbReference type="CDD" id="cd12797">
    <property type="entry name" value="M23_peptidase"/>
    <property type="match status" value="1"/>
</dbReference>
<dbReference type="InterPro" id="IPR018392">
    <property type="entry name" value="LysM"/>
</dbReference>
<dbReference type="Gene3D" id="3.10.350.10">
    <property type="entry name" value="LysM domain"/>
    <property type="match status" value="1"/>
</dbReference>
<evidence type="ECO:0000313" key="3">
    <source>
        <dbReference type="EMBL" id="CEE01907.1"/>
    </source>
</evidence>
<dbReference type="PANTHER" id="PTHR21666">
    <property type="entry name" value="PEPTIDASE-RELATED"/>
    <property type="match status" value="1"/>
</dbReference>
<accession>A0A090IW53</accession>
<feature type="transmembrane region" description="Helical" evidence="1">
    <location>
        <begin position="7"/>
        <end position="25"/>
    </location>
</feature>
<sequence>MVEYIKRLLLGIIMMVIITILIIGSKQSIARAEGMKLSWIWPADGVITDVFGTRNGQHKGIDIADVTGTPVLSVDDGRVSKSYYSDTYGHVVFIKHETGYETVYAHLSKREVQEGQMVAKGQKIGLMGSTGESSGPHLHFEIHQNEWTETKENSIDPTKIFGIGEIGQHVSAGSMPTKAVEVGKTLSDKYTVKSGDTLWGIANKSETTVHDIKQLNDLQSEIIVPGQQLVVEQ</sequence>